<evidence type="ECO:0000256" key="6">
    <source>
        <dbReference type="SAM" id="Phobius"/>
    </source>
</evidence>
<protein>
    <submittedName>
        <fullName evidence="7">LysE family translocator</fullName>
    </submittedName>
</protein>
<feature type="transmembrane region" description="Helical" evidence="6">
    <location>
        <begin position="120"/>
        <end position="141"/>
    </location>
</feature>
<feature type="transmembrane region" description="Helical" evidence="6">
    <location>
        <begin position="153"/>
        <end position="178"/>
    </location>
</feature>
<keyword evidence="2" id="KW-1003">Cell membrane</keyword>
<keyword evidence="4 6" id="KW-1133">Transmembrane helix</keyword>
<name>A0A7X9XAV9_9BACT</name>
<accession>A0A7X9XAV9</accession>
<evidence type="ECO:0000256" key="1">
    <source>
        <dbReference type="ARBA" id="ARBA00004651"/>
    </source>
</evidence>
<reference evidence="7 8" key="1">
    <citation type="submission" date="2020-04" db="EMBL/GenBank/DDBJ databases">
        <title>Flammeovirga sp. SR4, a novel species isolated from seawater.</title>
        <authorList>
            <person name="Wang X."/>
        </authorList>
    </citation>
    <scope>NUCLEOTIDE SEQUENCE [LARGE SCALE GENOMIC DNA]</scope>
    <source>
        <strain evidence="7 8">ATCC 23126</strain>
    </source>
</reference>
<dbReference type="PANTHER" id="PTHR30086">
    <property type="entry name" value="ARGININE EXPORTER PROTEIN ARGO"/>
    <property type="match status" value="1"/>
</dbReference>
<evidence type="ECO:0000256" key="5">
    <source>
        <dbReference type="ARBA" id="ARBA00023136"/>
    </source>
</evidence>
<evidence type="ECO:0000256" key="3">
    <source>
        <dbReference type="ARBA" id="ARBA00022692"/>
    </source>
</evidence>
<comment type="caution">
    <text evidence="7">The sequence shown here is derived from an EMBL/GenBank/DDBJ whole genome shotgun (WGS) entry which is preliminary data.</text>
</comment>
<dbReference type="AlphaFoldDB" id="A0A7X9XAV9"/>
<feature type="transmembrane region" description="Helical" evidence="6">
    <location>
        <begin position="42"/>
        <end position="65"/>
    </location>
</feature>
<dbReference type="PANTHER" id="PTHR30086:SF20">
    <property type="entry name" value="ARGININE EXPORTER PROTEIN ARGO-RELATED"/>
    <property type="match status" value="1"/>
</dbReference>
<evidence type="ECO:0000313" key="8">
    <source>
        <dbReference type="Proteomes" id="UP000576082"/>
    </source>
</evidence>
<comment type="subcellular location">
    <subcellularLocation>
        <location evidence="1">Cell membrane</location>
        <topology evidence="1">Multi-pass membrane protein</topology>
    </subcellularLocation>
</comment>
<dbReference type="GO" id="GO:0015171">
    <property type="term" value="F:amino acid transmembrane transporter activity"/>
    <property type="evidence" value="ECO:0007669"/>
    <property type="project" value="TreeGrafter"/>
</dbReference>
<sequence length="211" mass="23112">MNTGIVHFEAFIITAFLFIASPGIDTMFIINKSLTQGKIAGVFSTFGINVGVFIHTFFAAVGLSWVLAQSAMAFMIVKYLGAAYLIYLGIKSILAKGSEDDNVALSNVEMKRRKHFTSGIMTTLFNPKVALFFLSFFPQFIAPSAVEDKMPFLLLGVVYAGIAILWFLLLTFLASTFSSKIQGNSTVKKWMNKGAGVVFILMGLKVAFSKK</sequence>
<organism evidence="7 8">
    <name type="scientific">Flammeovirga aprica JL-4</name>
    <dbReference type="NCBI Taxonomy" id="694437"/>
    <lineage>
        <taxon>Bacteria</taxon>
        <taxon>Pseudomonadati</taxon>
        <taxon>Bacteroidota</taxon>
        <taxon>Cytophagia</taxon>
        <taxon>Cytophagales</taxon>
        <taxon>Flammeovirgaceae</taxon>
        <taxon>Flammeovirga</taxon>
    </lineage>
</organism>
<dbReference type="Pfam" id="PF01810">
    <property type="entry name" value="LysE"/>
    <property type="match status" value="1"/>
</dbReference>
<gene>
    <name evidence="7" type="ORF">HHU12_19100</name>
</gene>
<dbReference type="EMBL" id="JABANE010000055">
    <property type="protein sequence ID" value="NME70090.1"/>
    <property type="molecule type" value="Genomic_DNA"/>
</dbReference>
<dbReference type="Proteomes" id="UP000576082">
    <property type="component" value="Unassembled WGS sequence"/>
</dbReference>
<feature type="transmembrane region" description="Helical" evidence="6">
    <location>
        <begin position="6"/>
        <end position="30"/>
    </location>
</feature>
<keyword evidence="5 6" id="KW-0472">Membrane</keyword>
<evidence type="ECO:0000313" key="7">
    <source>
        <dbReference type="EMBL" id="NME70090.1"/>
    </source>
</evidence>
<feature type="transmembrane region" description="Helical" evidence="6">
    <location>
        <begin position="71"/>
        <end position="90"/>
    </location>
</feature>
<evidence type="ECO:0000256" key="4">
    <source>
        <dbReference type="ARBA" id="ARBA00022989"/>
    </source>
</evidence>
<dbReference type="GO" id="GO:0005886">
    <property type="term" value="C:plasma membrane"/>
    <property type="evidence" value="ECO:0007669"/>
    <property type="project" value="UniProtKB-SubCell"/>
</dbReference>
<proteinExistence type="predicted"/>
<keyword evidence="3 6" id="KW-0812">Transmembrane</keyword>
<dbReference type="PIRSF" id="PIRSF006324">
    <property type="entry name" value="LeuE"/>
    <property type="match status" value="1"/>
</dbReference>
<dbReference type="InterPro" id="IPR001123">
    <property type="entry name" value="LeuE-type"/>
</dbReference>
<keyword evidence="8" id="KW-1185">Reference proteome</keyword>
<evidence type="ECO:0000256" key="2">
    <source>
        <dbReference type="ARBA" id="ARBA00022475"/>
    </source>
</evidence>